<sequence>MKNFLALFIRYFNFICLDHYWSYQSSINSNPQCVINRITN</sequence>
<name>A0A396JA22_MEDTR</name>
<accession>A0A396JA22</accession>
<dbReference type="AlphaFoldDB" id="A0A396JA22"/>
<comment type="caution">
    <text evidence="1">The sequence shown here is derived from an EMBL/GenBank/DDBJ whole genome shotgun (WGS) entry which is preliminary data.</text>
</comment>
<protein>
    <submittedName>
        <fullName evidence="1">Uncharacterized protein</fullName>
    </submittedName>
</protein>
<organism evidence="1 2">
    <name type="scientific">Medicago truncatula</name>
    <name type="common">Barrel medic</name>
    <name type="synonym">Medicago tribuloides</name>
    <dbReference type="NCBI Taxonomy" id="3880"/>
    <lineage>
        <taxon>Eukaryota</taxon>
        <taxon>Viridiplantae</taxon>
        <taxon>Streptophyta</taxon>
        <taxon>Embryophyta</taxon>
        <taxon>Tracheophyta</taxon>
        <taxon>Spermatophyta</taxon>
        <taxon>Magnoliopsida</taxon>
        <taxon>eudicotyledons</taxon>
        <taxon>Gunneridae</taxon>
        <taxon>Pentapetalae</taxon>
        <taxon>rosids</taxon>
        <taxon>fabids</taxon>
        <taxon>Fabales</taxon>
        <taxon>Fabaceae</taxon>
        <taxon>Papilionoideae</taxon>
        <taxon>50 kb inversion clade</taxon>
        <taxon>NPAAA clade</taxon>
        <taxon>Hologalegina</taxon>
        <taxon>IRL clade</taxon>
        <taxon>Trifolieae</taxon>
        <taxon>Medicago</taxon>
    </lineage>
</organism>
<proteinExistence type="predicted"/>
<evidence type="ECO:0000313" key="2">
    <source>
        <dbReference type="Proteomes" id="UP000265566"/>
    </source>
</evidence>
<dbReference type="EMBL" id="PSQE01000002">
    <property type="protein sequence ID" value="RHN73123.1"/>
    <property type="molecule type" value="Genomic_DNA"/>
</dbReference>
<gene>
    <name evidence="1" type="ORF">MtrunA17_Chr2g0295121</name>
</gene>
<dbReference type="Gramene" id="rna8906">
    <property type="protein sequence ID" value="RHN73123.1"/>
    <property type="gene ID" value="gene8906"/>
</dbReference>
<reference evidence="2" key="1">
    <citation type="journal article" date="2018" name="Nat. Plants">
        <title>Whole-genome landscape of Medicago truncatula symbiotic genes.</title>
        <authorList>
            <person name="Pecrix Y."/>
            <person name="Staton S.E."/>
            <person name="Sallet E."/>
            <person name="Lelandais-Briere C."/>
            <person name="Moreau S."/>
            <person name="Carrere S."/>
            <person name="Blein T."/>
            <person name="Jardinaud M.F."/>
            <person name="Latrasse D."/>
            <person name="Zouine M."/>
            <person name="Zahm M."/>
            <person name="Kreplak J."/>
            <person name="Mayjonade B."/>
            <person name="Satge C."/>
            <person name="Perez M."/>
            <person name="Cauet S."/>
            <person name="Marande W."/>
            <person name="Chantry-Darmon C."/>
            <person name="Lopez-Roques C."/>
            <person name="Bouchez O."/>
            <person name="Berard A."/>
            <person name="Debelle F."/>
            <person name="Munos S."/>
            <person name="Bendahmane A."/>
            <person name="Berges H."/>
            <person name="Niebel A."/>
            <person name="Buitink J."/>
            <person name="Frugier F."/>
            <person name="Benhamed M."/>
            <person name="Crespi M."/>
            <person name="Gouzy J."/>
            <person name="Gamas P."/>
        </authorList>
    </citation>
    <scope>NUCLEOTIDE SEQUENCE [LARGE SCALE GENOMIC DNA]</scope>
    <source>
        <strain evidence="2">cv. Jemalong A17</strain>
    </source>
</reference>
<dbReference type="Proteomes" id="UP000265566">
    <property type="component" value="Chromosome 2"/>
</dbReference>
<evidence type="ECO:0000313" key="1">
    <source>
        <dbReference type="EMBL" id="RHN73123.1"/>
    </source>
</evidence>